<evidence type="ECO:0000256" key="2">
    <source>
        <dbReference type="ARBA" id="ARBA00022833"/>
    </source>
</evidence>
<protein>
    <submittedName>
        <fullName evidence="7">Uncharacterized protein</fullName>
    </submittedName>
</protein>
<keyword evidence="6" id="KW-0539">Nucleus</keyword>
<organism evidence="7 8">
    <name type="scientific">Echria macrotheca</name>
    <dbReference type="NCBI Taxonomy" id="438768"/>
    <lineage>
        <taxon>Eukaryota</taxon>
        <taxon>Fungi</taxon>
        <taxon>Dikarya</taxon>
        <taxon>Ascomycota</taxon>
        <taxon>Pezizomycotina</taxon>
        <taxon>Sordariomycetes</taxon>
        <taxon>Sordariomycetidae</taxon>
        <taxon>Sordariales</taxon>
        <taxon>Schizotheciaceae</taxon>
        <taxon>Echria</taxon>
    </lineage>
</organism>
<dbReference type="PANTHER" id="PTHR36206:SF12">
    <property type="entry name" value="ASPERCRYPTIN BIOSYNTHESIS CLUSTER-SPECIFIC TRANSCRIPTION REGULATOR ATNN-RELATED"/>
    <property type="match status" value="1"/>
</dbReference>
<evidence type="ECO:0000256" key="4">
    <source>
        <dbReference type="ARBA" id="ARBA00023125"/>
    </source>
</evidence>
<evidence type="ECO:0000256" key="3">
    <source>
        <dbReference type="ARBA" id="ARBA00023015"/>
    </source>
</evidence>
<dbReference type="GO" id="GO:0046872">
    <property type="term" value="F:metal ion binding"/>
    <property type="evidence" value="ECO:0007669"/>
    <property type="project" value="UniProtKB-KW"/>
</dbReference>
<dbReference type="Proteomes" id="UP001239445">
    <property type="component" value="Unassembled WGS sequence"/>
</dbReference>
<dbReference type="InterPro" id="IPR052360">
    <property type="entry name" value="Transcr_Regulatory_Proteins"/>
</dbReference>
<proteinExistence type="predicted"/>
<keyword evidence="5" id="KW-0804">Transcription</keyword>
<dbReference type="EMBL" id="MU839843">
    <property type="protein sequence ID" value="KAK1751064.1"/>
    <property type="molecule type" value="Genomic_DNA"/>
</dbReference>
<keyword evidence="8" id="KW-1185">Reference proteome</keyword>
<keyword evidence="2" id="KW-0862">Zinc</keyword>
<keyword evidence="1" id="KW-0479">Metal-binding</keyword>
<gene>
    <name evidence="7" type="ORF">QBC47DRAFT_392149</name>
</gene>
<evidence type="ECO:0000256" key="1">
    <source>
        <dbReference type="ARBA" id="ARBA00022723"/>
    </source>
</evidence>
<dbReference type="GO" id="GO:0003677">
    <property type="term" value="F:DNA binding"/>
    <property type="evidence" value="ECO:0007669"/>
    <property type="project" value="UniProtKB-KW"/>
</dbReference>
<dbReference type="AlphaFoldDB" id="A0AAJ0F7E4"/>
<evidence type="ECO:0000313" key="7">
    <source>
        <dbReference type="EMBL" id="KAK1751064.1"/>
    </source>
</evidence>
<keyword evidence="4" id="KW-0238">DNA-binding</keyword>
<comment type="caution">
    <text evidence="7">The sequence shown here is derived from an EMBL/GenBank/DDBJ whole genome shotgun (WGS) entry which is preliminary data.</text>
</comment>
<evidence type="ECO:0000256" key="5">
    <source>
        <dbReference type="ARBA" id="ARBA00023163"/>
    </source>
</evidence>
<sequence length="456" mass="50105">MTGCGLPAPFWERQVLQLASGEKAFWNVLVALGALHRRWEYSHNHPRSIKPAPDSTIVNFARQAAHHYYGAISLAKEINDPATLAALSAALAAAAQLAGRWSESEVHIQAGLRLIQSHPHLDPMAELIPSLERIDLQAMFFEDVRFPYSLYKTFSPADLAQGHPWPPPPGPDLPSLDEGAFVILSIVRRFMRIAGAAENGVLTMEEFVAAMEQVSIDTSRWEQALDHLLTTESQPAGRQSPEEERKILTMRLYHTLLVQCLTAGALGPQTRWDKALPYFVRAVELAEAVILATPTALPFFLSLEPGIAVPLFLTAVRCRHPLVRRRALRLLAGMNRQEGIWNCRAAARVARECIALEEEGLGIQLPLPVPVSDASVEMMIGLPVIDGHVDVDAPLVVDENGYAPVWPGGWPNVPESKRLLETALVVDLTAGMIHLTMHQTGPEGLGFAARSMSIIY</sequence>
<evidence type="ECO:0000313" key="8">
    <source>
        <dbReference type="Proteomes" id="UP001239445"/>
    </source>
</evidence>
<dbReference type="PANTHER" id="PTHR36206">
    <property type="entry name" value="ASPERCRYPTIN BIOSYNTHESIS CLUSTER-SPECIFIC TRANSCRIPTION REGULATOR ATNN-RELATED"/>
    <property type="match status" value="1"/>
</dbReference>
<keyword evidence="3" id="KW-0805">Transcription regulation</keyword>
<name>A0AAJ0F7E4_9PEZI</name>
<accession>A0AAJ0F7E4</accession>
<reference evidence="7" key="1">
    <citation type="submission" date="2023-06" db="EMBL/GenBank/DDBJ databases">
        <title>Genome-scale phylogeny and comparative genomics of the fungal order Sordariales.</title>
        <authorList>
            <consortium name="Lawrence Berkeley National Laboratory"/>
            <person name="Hensen N."/>
            <person name="Bonometti L."/>
            <person name="Westerberg I."/>
            <person name="Brannstrom I.O."/>
            <person name="Guillou S."/>
            <person name="Cros-Aarteil S."/>
            <person name="Calhoun S."/>
            <person name="Haridas S."/>
            <person name="Kuo A."/>
            <person name="Mondo S."/>
            <person name="Pangilinan J."/>
            <person name="Riley R."/>
            <person name="Labutti K."/>
            <person name="Andreopoulos B."/>
            <person name="Lipzen A."/>
            <person name="Chen C."/>
            <person name="Yanf M."/>
            <person name="Daum C."/>
            <person name="Ng V."/>
            <person name="Clum A."/>
            <person name="Steindorff A."/>
            <person name="Ohm R."/>
            <person name="Martin F."/>
            <person name="Silar P."/>
            <person name="Natvig D."/>
            <person name="Lalanne C."/>
            <person name="Gautier V."/>
            <person name="Ament-Velasquez S.L."/>
            <person name="Kruys A."/>
            <person name="Hutchinson M.I."/>
            <person name="Powell A.J."/>
            <person name="Barry K."/>
            <person name="Miller A.N."/>
            <person name="Grigoriev I.V."/>
            <person name="Debuchy R."/>
            <person name="Gladieux P."/>
            <person name="Thoren M.H."/>
            <person name="Johannesson H."/>
        </authorList>
    </citation>
    <scope>NUCLEOTIDE SEQUENCE</scope>
    <source>
        <strain evidence="7">PSN4</strain>
    </source>
</reference>
<evidence type="ECO:0000256" key="6">
    <source>
        <dbReference type="ARBA" id="ARBA00023242"/>
    </source>
</evidence>